<comment type="caution">
    <text evidence="8">The sequence shown here is derived from an EMBL/GenBank/DDBJ whole genome shotgun (WGS) entry which is preliminary data.</text>
</comment>
<keyword evidence="5 6" id="KW-0472">Membrane</keyword>
<dbReference type="Proteomes" id="UP000575068">
    <property type="component" value="Unassembled WGS sequence"/>
</dbReference>
<feature type="transmembrane region" description="Helical" evidence="6">
    <location>
        <begin position="222"/>
        <end position="242"/>
    </location>
</feature>
<feature type="domain" description="EamA" evidence="7">
    <location>
        <begin position="159"/>
        <end position="294"/>
    </location>
</feature>
<dbReference type="InterPro" id="IPR050638">
    <property type="entry name" value="AA-Vitamin_Transporters"/>
</dbReference>
<reference evidence="8 9" key="1">
    <citation type="submission" date="2020-08" db="EMBL/GenBank/DDBJ databases">
        <title>Genomic Encyclopedia of Type Strains, Phase IV (KMG-IV): sequencing the most valuable type-strain genomes for metagenomic binning, comparative biology and taxonomic classification.</title>
        <authorList>
            <person name="Goeker M."/>
        </authorList>
    </citation>
    <scope>NUCLEOTIDE SEQUENCE [LARGE SCALE GENOMIC DNA]</scope>
    <source>
        <strain evidence="8 9">DSM 7465</strain>
    </source>
</reference>
<evidence type="ECO:0000313" key="9">
    <source>
        <dbReference type="Proteomes" id="UP000575068"/>
    </source>
</evidence>
<evidence type="ECO:0000259" key="7">
    <source>
        <dbReference type="Pfam" id="PF00892"/>
    </source>
</evidence>
<comment type="subcellular location">
    <subcellularLocation>
        <location evidence="1">Membrane</location>
        <topology evidence="1">Multi-pass membrane protein</topology>
    </subcellularLocation>
</comment>
<feature type="transmembrane region" description="Helical" evidence="6">
    <location>
        <begin position="95"/>
        <end position="116"/>
    </location>
</feature>
<name>A0A840HUC1_9SPHN</name>
<dbReference type="RefSeq" id="WP_184474887.1">
    <property type="nucleotide sequence ID" value="NZ_JACHOV010000004.1"/>
</dbReference>
<dbReference type="AlphaFoldDB" id="A0A840HUC1"/>
<dbReference type="Pfam" id="PF00892">
    <property type="entry name" value="EamA"/>
    <property type="match status" value="2"/>
</dbReference>
<keyword evidence="3 6" id="KW-0812">Transmembrane</keyword>
<proteinExistence type="inferred from homology"/>
<evidence type="ECO:0000256" key="4">
    <source>
        <dbReference type="ARBA" id="ARBA00022989"/>
    </source>
</evidence>
<gene>
    <name evidence="8" type="ORF">HNQ99_001378</name>
</gene>
<comment type="similarity">
    <text evidence="2">Belongs to the EamA transporter family.</text>
</comment>
<dbReference type="GO" id="GO:0016020">
    <property type="term" value="C:membrane"/>
    <property type="evidence" value="ECO:0007669"/>
    <property type="project" value="UniProtKB-SubCell"/>
</dbReference>
<keyword evidence="9" id="KW-1185">Reference proteome</keyword>
<dbReference type="EMBL" id="JACHOV010000004">
    <property type="protein sequence ID" value="MBB4641074.1"/>
    <property type="molecule type" value="Genomic_DNA"/>
</dbReference>
<feature type="transmembrane region" description="Helical" evidence="6">
    <location>
        <begin position="12"/>
        <end position="30"/>
    </location>
</feature>
<evidence type="ECO:0000256" key="6">
    <source>
        <dbReference type="SAM" id="Phobius"/>
    </source>
</evidence>
<accession>A0A840HUC1</accession>
<feature type="transmembrane region" description="Helical" evidence="6">
    <location>
        <begin position="189"/>
        <end position="210"/>
    </location>
</feature>
<sequence length="301" mass="32247">MKARSARTGSVFFPFAITSLIWGSSWLVILGQLGSVPAAWSLSYRFFVAAAGMFLLARVKAISLKVGREGMIFALWLGLTLFVLNYYLVYLAEEFLTSGIVALLYALLLIPNSLLARAFFGEPLSGRFLAGSALALAGVALLLLHEYRVSQVAADKVLLGIILSFAGIMVCSISNVMQGAQIARRLPMAALLAWGMLFGAVMDAAVALIFHGPPVFDSRPSYWAGLIYLALAASVATFLLYFRLIQVIGAGPASYVNLVVPVLAMLLSTLFEGYRWSALPAIGAALSLAGMAIAMRTRIIP</sequence>
<dbReference type="InterPro" id="IPR037185">
    <property type="entry name" value="EmrE-like"/>
</dbReference>
<dbReference type="PANTHER" id="PTHR32322">
    <property type="entry name" value="INNER MEMBRANE TRANSPORTER"/>
    <property type="match status" value="1"/>
</dbReference>
<feature type="transmembrane region" description="Helical" evidence="6">
    <location>
        <begin position="254"/>
        <end position="271"/>
    </location>
</feature>
<keyword evidence="4 6" id="KW-1133">Transmembrane helix</keyword>
<evidence type="ECO:0000256" key="5">
    <source>
        <dbReference type="ARBA" id="ARBA00023136"/>
    </source>
</evidence>
<evidence type="ECO:0000256" key="2">
    <source>
        <dbReference type="ARBA" id="ARBA00007362"/>
    </source>
</evidence>
<evidence type="ECO:0000313" key="8">
    <source>
        <dbReference type="EMBL" id="MBB4641074.1"/>
    </source>
</evidence>
<organism evidence="8 9">
    <name type="scientific">Rhizorhapis suberifaciens</name>
    <name type="common">corky root of lettuce</name>
    <dbReference type="NCBI Taxonomy" id="13656"/>
    <lineage>
        <taxon>Bacteria</taxon>
        <taxon>Pseudomonadati</taxon>
        <taxon>Pseudomonadota</taxon>
        <taxon>Alphaproteobacteria</taxon>
        <taxon>Sphingomonadales</taxon>
        <taxon>Sphingomonadaceae</taxon>
        <taxon>Rhizorhapis</taxon>
    </lineage>
</organism>
<feature type="domain" description="EamA" evidence="7">
    <location>
        <begin position="16"/>
        <end position="143"/>
    </location>
</feature>
<feature type="transmembrane region" description="Helical" evidence="6">
    <location>
        <begin position="157"/>
        <end position="177"/>
    </location>
</feature>
<dbReference type="InterPro" id="IPR000620">
    <property type="entry name" value="EamA_dom"/>
</dbReference>
<protein>
    <submittedName>
        <fullName evidence="8">Drug/metabolite transporter (DMT)-like permease</fullName>
    </submittedName>
</protein>
<evidence type="ECO:0000256" key="3">
    <source>
        <dbReference type="ARBA" id="ARBA00022692"/>
    </source>
</evidence>
<feature type="transmembrane region" description="Helical" evidence="6">
    <location>
        <begin position="277"/>
        <end position="295"/>
    </location>
</feature>
<evidence type="ECO:0000256" key="1">
    <source>
        <dbReference type="ARBA" id="ARBA00004141"/>
    </source>
</evidence>
<feature type="transmembrane region" description="Helical" evidence="6">
    <location>
        <begin position="128"/>
        <end position="145"/>
    </location>
</feature>
<feature type="transmembrane region" description="Helical" evidence="6">
    <location>
        <begin position="42"/>
        <end position="59"/>
    </location>
</feature>
<dbReference type="SUPFAM" id="SSF103481">
    <property type="entry name" value="Multidrug resistance efflux transporter EmrE"/>
    <property type="match status" value="2"/>
</dbReference>
<feature type="transmembrane region" description="Helical" evidence="6">
    <location>
        <begin position="71"/>
        <end position="89"/>
    </location>
</feature>
<dbReference type="PANTHER" id="PTHR32322:SF2">
    <property type="entry name" value="EAMA DOMAIN-CONTAINING PROTEIN"/>
    <property type="match status" value="1"/>
</dbReference>